<evidence type="ECO:0000256" key="2">
    <source>
        <dbReference type="ARBA" id="ARBA00008455"/>
    </source>
</evidence>
<dbReference type="PROSITE" id="PS00139">
    <property type="entry name" value="THIOL_PROTEASE_CYS"/>
    <property type="match status" value="1"/>
</dbReference>
<dbReference type="InterPro" id="IPR000668">
    <property type="entry name" value="Peptidase_C1A_C"/>
</dbReference>
<comment type="catalytic activity">
    <reaction evidence="1">
        <text>Hydrolysis of proteins with broad specificity for peptide bonds. Preferentially cleaves -Arg-Arg-|-Xaa bonds in small molecule substrates (thus differing from cathepsin L). In addition to being an endopeptidase, shows peptidyl-dipeptidase activity, liberating C-terminal dipeptides.</text>
        <dbReference type="EC" id="3.4.22.1"/>
    </reaction>
</comment>
<feature type="signal peptide" evidence="10">
    <location>
        <begin position="1"/>
        <end position="15"/>
    </location>
</feature>
<feature type="domain" description="Peptidase C1A papain C-terminal" evidence="11">
    <location>
        <begin position="82"/>
        <end position="205"/>
    </location>
</feature>
<evidence type="ECO:0000313" key="13">
    <source>
        <dbReference type="Proteomes" id="UP000008144"/>
    </source>
</evidence>
<evidence type="ECO:0000256" key="6">
    <source>
        <dbReference type="ARBA" id="ARBA00022729"/>
    </source>
</evidence>
<keyword evidence="8" id="KW-0788">Thiol protease</keyword>
<evidence type="ECO:0000256" key="10">
    <source>
        <dbReference type="SAM" id="SignalP"/>
    </source>
</evidence>
<proteinExistence type="inferred from homology"/>
<keyword evidence="9" id="KW-1015">Disulfide bond</keyword>
<evidence type="ECO:0000256" key="8">
    <source>
        <dbReference type="ARBA" id="ARBA00022807"/>
    </source>
</evidence>
<keyword evidence="5" id="KW-0645">Protease</keyword>
<comment type="similarity">
    <text evidence="2">Belongs to the peptidase C1 family.</text>
</comment>
<dbReference type="STRING" id="7719.ENSCINP00000031460"/>
<evidence type="ECO:0000256" key="3">
    <source>
        <dbReference type="ARBA" id="ARBA00012537"/>
    </source>
</evidence>
<keyword evidence="7" id="KW-0378">Hydrolase</keyword>
<feature type="chain" id="PRO_5013198002" description="Cathepsin B" evidence="10">
    <location>
        <begin position="16"/>
        <end position="206"/>
    </location>
</feature>
<evidence type="ECO:0000313" key="12">
    <source>
        <dbReference type="Ensembl" id="ENSCINP00000031460.1"/>
    </source>
</evidence>
<dbReference type="SMART" id="SM00645">
    <property type="entry name" value="Pept_C1"/>
    <property type="match status" value="1"/>
</dbReference>
<evidence type="ECO:0000256" key="1">
    <source>
        <dbReference type="ARBA" id="ARBA00001754"/>
    </source>
</evidence>
<keyword evidence="6 10" id="KW-0732">Signal</keyword>
<reference evidence="12" key="4">
    <citation type="submission" date="2025-09" db="UniProtKB">
        <authorList>
            <consortium name="Ensembl"/>
        </authorList>
    </citation>
    <scope>IDENTIFICATION</scope>
</reference>
<protein>
    <recommendedName>
        <fullName evidence="4">Cathepsin B</fullName>
        <ecNumber evidence="3">3.4.22.1</ecNumber>
    </recommendedName>
</protein>
<dbReference type="PANTHER" id="PTHR12411">
    <property type="entry name" value="CYSTEINE PROTEASE FAMILY C1-RELATED"/>
    <property type="match status" value="1"/>
</dbReference>
<dbReference type="EMBL" id="EAAA01002049">
    <property type="status" value="NOT_ANNOTATED_CDS"/>
    <property type="molecule type" value="Genomic_DNA"/>
</dbReference>
<dbReference type="Ensembl" id="ENSCINT00000035737.1">
    <property type="protein sequence ID" value="ENSCINP00000031460.1"/>
    <property type="gene ID" value="ENSCING00000018451.1"/>
</dbReference>
<dbReference type="InParanoid" id="H2XP77"/>
<organism evidence="12 13">
    <name type="scientific">Ciona intestinalis</name>
    <name type="common">Transparent sea squirt</name>
    <name type="synonym">Ascidia intestinalis</name>
    <dbReference type="NCBI Taxonomy" id="7719"/>
    <lineage>
        <taxon>Eukaryota</taxon>
        <taxon>Metazoa</taxon>
        <taxon>Chordata</taxon>
        <taxon>Tunicata</taxon>
        <taxon>Ascidiacea</taxon>
        <taxon>Phlebobranchia</taxon>
        <taxon>Cionidae</taxon>
        <taxon>Ciona</taxon>
    </lineage>
</organism>
<dbReference type="Pfam" id="PF00112">
    <property type="entry name" value="Peptidase_C1"/>
    <property type="match status" value="1"/>
</dbReference>
<evidence type="ECO:0000256" key="9">
    <source>
        <dbReference type="ARBA" id="ARBA00023157"/>
    </source>
</evidence>
<dbReference type="HOGENOM" id="CLU_115452_0_0_1"/>
<reference evidence="12" key="3">
    <citation type="submission" date="2025-08" db="UniProtKB">
        <authorList>
            <consortium name="Ensembl"/>
        </authorList>
    </citation>
    <scope>IDENTIFICATION</scope>
</reference>
<evidence type="ECO:0000256" key="7">
    <source>
        <dbReference type="ARBA" id="ARBA00022801"/>
    </source>
</evidence>
<dbReference type="GO" id="GO:0004197">
    <property type="term" value="F:cysteine-type endopeptidase activity"/>
    <property type="evidence" value="ECO:0007669"/>
    <property type="project" value="UniProtKB-EC"/>
</dbReference>
<dbReference type="GO" id="GO:0006508">
    <property type="term" value="P:proteolysis"/>
    <property type="evidence" value="ECO:0007669"/>
    <property type="project" value="UniProtKB-KW"/>
</dbReference>
<reference evidence="12" key="2">
    <citation type="journal article" date="2008" name="Genome Biol.">
        <title>Improved genome assembly and evidence-based global gene model set for the chordate Ciona intestinalis: new insight into intron and operon populations.</title>
        <authorList>
            <person name="Satou Y."/>
            <person name="Mineta K."/>
            <person name="Ogasawara M."/>
            <person name="Sasakura Y."/>
            <person name="Shoguchi E."/>
            <person name="Ueno K."/>
            <person name="Yamada L."/>
            <person name="Matsumoto J."/>
            <person name="Wasserscheid J."/>
            <person name="Dewar K."/>
            <person name="Wiley G.B."/>
            <person name="Macmil S.L."/>
            <person name="Roe B.A."/>
            <person name="Zeller R.W."/>
            <person name="Hastings K.E."/>
            <person name="Lemaire P."/>
            <person name="Lindquist E."/>
            <person name="Endo T."/>
            <person name="Hotta K."/>
            <person name="Inaba K."/>
        </authorList>
    </citation>
    <scope>NUCLEOTIDE SEQUENCE [LARGE SCALE GENOMIC DNA]</scope>
    <source>
        <strain evidence="12">wild type</strain>
    </source>
</reference>
<evidence type="ECO:0000259" key="11">
    <source>
        <dbReference type="SMART" id="SM00645"/>
    </source>
</evidence>
<keyword evidence="13" id="KW-1185">Reference proteome</keyword>
<evidence type="ECO:0000256" key="5">
    <source>
        <dbReference type="ARBA" id="ARBA00022670"/>
    </source>
</evidence>
<dbReference type="SUPFAM" id="SSF54001">
    <property type="entry name" value="Cysteine proteinases"/>
    <property type="match status" value="1"/>
</dbReference>
<sequence length="206" mass="23111">MKLLVLLSAFVLSECYVISKEDNFNAIVKTVNKANTTWKASLNFDPTYYVPEDLKLLCGVKEDKHGYSKLETSYHNLEGIKIPNQFDSRKQWPHCPSISYIRDQGSCGSCWAFGAVEAMSDRYCIRSNGKIQVEISAEDLLSCCGFECGDGYVFYQIKTKPSYCYSGIRKAQIKSLSNPKYSINILLLDVMGDFLEVLGNTGTVTV</sequence>
<dbReference type="InterPro" id="IPR000169">
    <property type="entry name" value="Pept_cys_AS"/>
</dbReference>
<dbReference type="Gene3D" id="3.90.70.10">
    <property type="entry name" value="Cysteine proteinases"/>
    <property type="match status" value="1"/>
</dbReference>
<dbReference type="InterPro" id="IPR012599">
    <property type="entry name" value="Propeptide_C1A"/>
</dbReference>
<dbReference type="Proteomes" id="UP000008144">
    <property type="component" value="Chromosome 5"/>
</dbReference>
<dbReference type="InterPro" id="IPR038765">
    <property type="entry name" value="Papain-like_cys_pep_sf"/>
</dbReference>
<dbReference type="EC" id="3.4.22.1" evidence="3"/>
<dbReference type="GeneTree" id="ENSGT00940000166128"/>
<dbReference type="AlphaFoldDB" id="H2XP77"/>
<accession>H2XP77</accession>
<evidence type="ECO:0000256" key="4">
    <source>
        <dbReference type="ARBA" id="ARBA00015559"/>
    </source>
</evidence>
<name>H2XP77_CIOIN</name>
<dbReference type="Pfam" id="PF08127">
    <property type="entry name" value="Propeptide_C1"/>
    <property type="match status" value="1"/>
</dbReference>
<dbReference type="InterPro" id="IPR013128">
    <property type="entry name" value="Peptidase_C1A"/>
</dbReference>
<reference evidence="13" key="1">
    <citation type="journal article" date="2002" name="Science">
        <title>The draft genome of Ciona intestinalis: insights into chordate and vertebrate origins.</title>
        <authorList>
            <person name="Dehal P."/>
            <person name="Satou Y."/>
            <person name="Campbell R.K."/>
            <person name="Chapman J."/>
            <person name="Degnan B."/>
            <person name="De Tomaso A."/>
            <person name="Davidson B."/>
            <person name="Di Gregorio A."/>
            <person name="Gelpke M."/>
            <person name="Goodstein D.M."/>
            <person name="Harafuji N."/>
            <person name="Hastings K.E."/>
            <person name="Ho I."/>
            <person name="Hotta K."/>
            <person name="Huang W."/>
            <person name="Kawashima T."/>
            <person name="Lemaire P."/>
            <person name="Martinez D."/>
            <person name="Meinertzhagen I.A."/>
            <person name="Necula S."/>
            <person name="Nonaka M."/>
            <person name="Putnam N."/>
            <person name="Rash S."/>
            <person name="Saiga H."/>
            <person name="Satake M."/>
            <person name="Terry A."/>
            <person name="Yamada L."/>
            <person name="Wang H.G."/>
            <person name="Awazu S."/>
            <person name="Azumi K."/>
            <person name="Boore J."/>
            <person name="Branno M."/>
            <person name="Chin-Bow S."/>
            <person name="DeSantis R."/>
            <person name="Doyle S."/>
            <person name="Francino P."/>
            <person name="Keys D.N."/>
            <person name="Haga S."/>
            <person name="Hayashi H."/>
            <person name="Hino K."/>
            <person name="Imai K.S."/>
            <person name="Inaba K."/>
            <person name="Kano S."/>
            <person name="Kobayashi K."/>
            <person name="Kobayashi M."/>
            <person name="Lee B.I."/>
            <person name="Makabe K.W."/>
            <person name="Manohar C."/>
            <person name="Matassi G."/>
            <person name="Medina M."/>
            <person name="Mochizuki Y."/>
            <person name="Mount S."/>
            <person name="Morishita T."/>
            <person name="Miura S."/>
            <person name="Nakayama A."/>
            <person name="Nishizaka S."/>
            <person name="Nomoto H."/>
            <person name="Ohta F."/>
            <person name="Oishi K."/>
            <person name="Rigoutsos I."/>
            <person name="Sano M."/>
            <person name="Sasaki A."/>
            <person name="Sasakura Y."/>
            <person name="Shoguchi E."/>
            <person name="Shin-i T."/>
            <person name="Spagnuolo A."/>
            <person name="Stainier D."/>
            <person name="Suzuki M.M."/>
            <person name="Tassy O."/>
            <person name="Takatori N."/>
            <person name="Tokuoka M."/>
            <person name="Yagi K."/>
            <person name="Yoshizaki F."/>
            <person name="Wada S."/>
            <person name="Zhang C."/>
            <person name="Hyatt P.D."/>
            <person name="Larimer F."/>
            <person name="Detter C."/>
            <person name="Doggett N."/>
            <person name="Glavina T."/>
            <person name="Hawkins T."/>
            <person name="Richardson P."/>
            <person name="Lucas S."/>
            <person name="Kohara Y."/>
            <person name="Levine M."/>
            <person name="Satoh N."/>
            <person name="Rokhsar D.S."/>
        </authorList>
    </citation>
    <scope>NUCLEOTIDE SEQUENCE [LARGE SCALE GENOMIC DNA]</scope>
</reference>